<evidence type="ECO:0000259" key="2">
    <source>
        <dbReference type="PROSITE" id="PS51688"/>
    </source>
</evidence>
<feature type="domain" description="Peptidase S74" evidence="2">
    <location>
        <begin position="376"/>
        <end position="471"/>
    </location>
</feature>
<dbReference type="RefSeq" id="WP_119313713.1">
    <property type="nucleotide sequence ID" value="NZ_QXDL01000010.1"/>
</dbReference>
<gene>
    <name evidence="3" type="ORF">Mterra_00482</name>
</gene>
<dbReference type="OrthoDB" id="25829at2"/>
<protein>
    <submittedName>
        <fullName evidence="3">Chaperone of endosialidase</fullName>
    </submittedName>
</protein>
<dbReference type="PROSITE" id="PS51688">
    <property type="entry name" value="ICA"/>
    <property type="match status" value="1"/>
</dbReference>
<evidence type="ECO:0000313" key="4">
    <source>
        <dbReference type="Proteomes" id="UP000265715"/>
    </source>
</evidence>
<evidence type="ECO:0000256" key="1">
    <source>
        <dbReference type="SAM" id="Coils"/>
    </source>
</evidence>
<dbReference type="Pfam" id="PF13884">
    <property type="entry name" value="Peptidase_S74"/>
    <property type="match status" value="1"/>
</dbReference>
<organism evidence="3 4">
    <name type="scientific">Calidithermus terrae</name>
    <dbReference type="NCBI Taxonomy" id="1408545"/>
    <lineage>
        <taxon>Bacteria</taxon>
        <taxon>Thermotogati</taxon>
        <taxon>Deinococcota</taxon>
        <taxon>Deinococci</taxon>
        <taxon>Thermales</taxon>
        <taxon>Thermaceae</taxon>
        <taxon>Calidithermus</taxon>
    </lineage>
</organism>
<dbReference type="AlphaFoldDB" id="A0A399F0W6"/>
<feature type="coiled-coil region" evidence="1">
    <location>
        <begin position="450"/>
        <end position="494"/>
    </location>
</feature>
<dbReference type="Proteomes" id="UP000265715">
    <property type="component" value="Unassembled WGS sequence"/>
</dbReference>
<sequence>MNGSSLKHFFAGVFVVASGLWVLAVTIPNAFTPGTPIKSAEVNANFSALKNAIDPLQAFTAKLSTTPCASGQAMGAVGADGTPNCVAVSGGAGLVKVEHDTSLAGEGTPGTPLGVAVPLALEKTGSKVLDLAGGGVGIPGATLRVRNTNPSGGIGAEITSLGGDAALVLQKPSAGGQLLKAFGSNGGEDEFRLDDNGTVTLRKPNNTPNITLDNSDGSIRAEGKITASGGLFSQSGSIEGIFGFSTAANKAAVLGRHDGPSLGVGVFGYSESDHGVGGRSDTAGKAGVSGYHGGSGSGVEGISVDSNGGYFKSLNSSAVWATNNSNACTLCVSQSGSGDVIRAWGRESIFPKFWVDTDGNVNTVAQYYGKGYNNNSDRGAKTNFTNVDPLKILEQLSRVPIQTWNYKTDPASVRHIGPMAQDFKAAFGLNGKDDRHISSIDAQGVALAAVQGLYELNRRLKSENKALQDRLAALEKELSRLKELEQRLAALEAR</sequence>
<evidence type="ECO:0000313" key="3">
    <source>
        <dbReference type="EMBL" id="RIH90414.1"/>
    </source>
</evidence>
<reference evidence="3 4" key="1">
    <citation type="submission" date="2018-08" db="EMBL/GenBank/DDBJ databases">
        <title>Meiothermus terrae DSM 26712 genome sequencing project.</title>
        <authorList>
            <person name="Da Costa M.S."/>
            <person name="Albuquerque L."/>
            <person name="Raposo P."/>
            <person name="Froufe H.J.C."/>
            <person name="Barroso C.S."/>
            <person name="Egas C."/>
        </authorList>
    </citation>
    <scope>NUCLEOTIDE SEQUENCE [LARGE SCALE GENOMIC DNA]</scope>
    <source>
        <strain evidence="3 4">DSM 26712</strain>
    </source>
</reference>
<dbReference type="InterPro" id="IPR030392">
    <property type="entry name" value="S74_ICA"/>
</dbReference>
<keyword evidence="1" id="KW-0175">Coiled coil</keyword>
<dbReference type="EMBL" id="QXDL01000010">
    <property type="protein sequence ID" value="RIH90414.1"/>
    <property type="molecule type" value="Genomic_DNA"/>
</dbReference>
<accession>A0A399F0W6</accession>
<keyword evidence="4" id="KW-1185">Reference proteome</keyword>
<name>A0A399F0W6_9DEIN</name>
<proteinExistence type="predicted"/>
<comment type="caution">
    <text evidence="3">The sequence shown here is derived from an EMBL/GenBank/DDBJ whole genome shotgun (WGS) entry which is preliminary data.</text>
</comment>